<keyword evidence="1" id="KW-1133">Transmembrane helix</keyword>
<evidence type="ECO:0000313" key="2">
    <source>
        <dbReference type="EMBL" id="QKU33476.1"/>
    </source>
</evidence>
<dbReference type="EMBL" id="MF405918">
    <property type="protein sequence ID" value="QKU33476.1"/>
    <property type="molecule type" value="Genomic_DNA"/>
</dbReference>
<reference evidence="2" key="2">
    <citation type="journal article" date="2018" name="Nat. Commun.">
        <title>Tailed giant Tupanvirus possesses the most complete translational apparatus of the known virosphere.</title>
        <authorList>
            <person name="Abrahao J."/>
            <person name="Silva L."/>
            <person name="Silva L.S."/>
            <person name="Khalil J.Y.B."/>
            <person name="Rodrigues R."/>
            <person name="Arantes T."/>
            <person name="Assis F."/>
            <person name="Boratto P."/>
            <person name="Andrade M."/>
            <person name="Kroon E.G."/>
            <person name="Ribeiro B."/>
            <person name="Bergier I."/>
            <person name="Seligmann H."/>
            <person name="Ghigo E."/>
            <person name="Colson P."/>
            <person name="Levasseur A."/>
            <person name="Kroemer G."/>
            <person name="Raoult D."/>
            <person name="La Scola B."/>
        </authorList>
    </citation>
    <scope>NUCLEOTIDE SEQUENCE [LARGE SCALE GENOMIC DNA]</scope>
    <source>
        <strain evidence="2">Deep ocean</strain>
    </source>
</reference>
<evidence type="ECO:0000256" key="1">
    <source>
        <dbReference type="SAM" id="Phobius"/>
    </source>
</evidence>
<keyword evidence="1" id="KW-0472">Membrane</keyword>
<feature type="transmembrane region" description="Helical" evidence="1">
    <location>
        <begin position="6"/>
        <end position="39"/>
    </location>
</feature>
<keyword evidence="1" id="KW-0812">Transmembrane</keyword>
<accession>A0A6N1NMW4</accession>
<sequence length="163" mass="18711">MTFGELLFWIIVAIIAYFIFKVGLVLLIIVIIIIVLYYVFNGFNNTNNTVQPQYAYYEGYKQVFPVSYSNPYFGNPQTVQYTIVQLPEQQDLGNDTGHGDYWYMPVQDYYDEKQNSHVVPKSCEVPQSVSEYCVNKQVQQTGNMDLAISRCHVPTKTSVNCAC</sequence>
<dbReference type="KEGG" id="vg:80516767"/>
<dbReference type="GeneID" id="80516767"/>
<name>A0A6N1NMW4_9VIRU</name>
<dbReference type="RefSeq" id="YP_010780076.1">
    <property type="nucleotide sequence ID" value="NC_075038.1"/>
</dbReference>
<organism evidence="2">
    <name type="scientific">Tupanvirus deep ocean</name>
    <dbReference type="NCBI Taxonomy" id="2126984"/>
    <lineage>
        <taxon>Viruses</taxon>
        <taxon>Varidnaviria</taxon>
        <taxon>Bamfordvirae</taxon>
        <taxon>Nucleocytoviricota</taxon>
        <taxon>Megaviricetes</taxon>
        <taxon>Imitervirales</taxon>
        <taxon>Mimiviridae</taxon>
        <taxon>Megamimivirinae</taxon>
        <taxon>Tupanvirus</taxon>
        <taxon>Tupanvirus altamarinense</taxon>
    </lineage>
</organism>
<protein>
    <submittedName>
        <fullName evidence="2">Putative ORFan</fullName>
    </submittedName>
</protein>
<proteinExistence type="predicted"/>
<reference evidence="2" key="1">
    <citation type="submission" date="2017-06" db="EMBL/GenBank/DDBJ databases">
        <authorList>
            <person name="Assis F.L."/>
            <person name="Abrahao J.S."/>
            <person name="Silva L."/>
            <person name="Khalil J.B."/>
            <person name="Rodrigues R."/>
            <person name="Silva L.S."/>
            <person name="Boratto P."/>
            <person name="Andrade M."/>
            <person name="Kroon E.G."/>
            <person name="Ribeiro B."/>
            <person name="Bergier I."/>
            <person name="Seligmann H."/>
            <person name="Ghigo E."/>
            <person name="Colson P."/>
            <person name="Levasseur A."/>
            <person name="Raoult D."/>
            <person name="Scola B.L."/>
        </authorList>
    </citation>
    <scope>NUCLEOTIDE SEQUENCE</scope>
    <source>
        <strain evidence="2">Deep ocean</strain>
    </source>
</reference>